<evidence type="ECO:0000313" key="9">
    <source>
        <dbReference type="Proteomes" id="UP000050520"/>
    </source>
</evidence>
<dbReference type="EMBL" id="ABOSXX010000012">
    <property type="protein sequence ID" value="ELV3680405.1"/>
    <property type="molecule type" value="Genomic_DNA"/>
</dbReference>
<organism evidence="5 9">
    <name type="scientific">Citrobacter freundii</name>
    <dbReference type="NCBI Taxonomy" id="546"/>
    <lineage>
        <taxon>Bacteria</taxon>
        <taxon>Pseudomonadati</taxon>
        <taxon>Pseudomonadota</taxon>
        <taxon>Gammaproteobacteria</taxon>
        <taxon>Enterobacterales</taxon>
        <taxon>Enterobacteriaceae</taxon>
        <taxon>Citrobacter</taxon>
        <taxon>Citrobacter freundii complex</taxon>
    </lineage>
</organism>
<dbReference type="Proteomes" id="UP000885148">
    <property type="component" value="Unassembled WGS sequence"/>
</dbReference>
<dbReference type="Proteomes" id="UP001164536">
    <property type="component" value="Chromosome"/>
</dbReference>
<dbReference type="EMBL" id="ABLGCN030000001">
    <property type="protein sequence ID" value="EMM7455825.1"/>
    <property type="molecule type" value="Genomic_DNA"/>
</dbReference>
<dbReference type="EMBL" id="CP114564">
    <property type="protein sequence ID" value="WAZ55552.1"/>
    <property type="molecule type" value="Genomic_DNA"/>
</dbReference>
<dbReference type="Proteomes" id="UP001279522">
    <property type="component" value="Unassembled WGS sequence"/>
</dbReference>
<dbReference type="EMBL" id="DAESCB010000026">
    <property type="protein sequence ID" value="HBH7044676.1"/>
    <property type="molecule type" value="Genomic_DNA"/>
</dbReference>
<reference evidence="4" key="4">
    <citation type="journal article" date="2018" name="Genome Biol.">
        <title>SKESA: strategic k-mer extension for scrupulous assemblies.</title>
        <authorList>
            <person name="Souvorov A."/>
            <person name="Agarwala R."/>
            <person name="Lipman D.J."/>
        </authorList>
    </citation>
    <scope>NUCLEOTIDE SEQUENCE</scope>
    <source>
        <strain evidence="4">91871</strain>
    </source>
</reference>
<evidence type="ECO:0000313" key="11">
    <source>
        <dbReference type="Proteomes" id="UP001164536"/>
    </source>
</evidence>
<dbReference type="Proteomes" id="UP000050520">
    <property type="component" value="Unassembled WGS sequence"/>
</dbReference>
<evidence type="ECO:0000313" key="2">
    <source>
        <dbReference type="EMBL" id="ELV3680405.1"/>
    </source>
</evidence>
<reference evidence="6" key="8">
    <citation type="submission" date="2023-10" db="EMBL/GenBank/DDBJ databases">
        <title>Fecal carriage and genetic characteristics of carbapenem-resistant Enterobacterales among healthy adults from four provinces of China.</title>
        <authorList>
            <person name="Li Y."/>
            <person name="Zhang R."/>
        </authorList>
    </citation>
    <scope>NUCLEOTIDE SEQUENCE</scope>
    <source>
        <strain evidence="6">HN-136</strain>
    </source>
</reference>
<protein>
    <submittedName>
        <fullName evidence="5">Uncharacterized protein</fullName>
    </submittedName>
</protein>
<dbReference type="Proteomes" id="UP000789647">
    <property type="component" value="Chromosome"/>
</dbReference>
<reference evidence="7 10" key="3">
    <citation type="submission" date="2017-04" db="EMBL/GenBank/DDBJ databases">
        <title>Emergence of KPC-2-producing Citrobacter isolates from sediments of a Chinese river.</title>
        <authorList>
            <person name="Zheng B."/>
        </authorList>
    </citation>
    <scope>NUCLEOTIDE SEQUENCE [LARGE SCALE GENOMIC DNA]</scope>
    <source>
        <strain evidence="7 10">C191</strain>
    </source>
</reference>
<gene>
    <name evidence="1" type="ORF">AI2935V1_3021</name>
    <name evidence="5" type="ORF">AN672_13540</name>
    <name evidence="7" type="ORF">B9P89_23295</name>
    <name evidence="4" type="ORF">KV121_004820</name>
    <name evidence="8" type="ORF">O4000_14685</name>
    <name evidence="3" type="ORF">P7U51_000263</name>
    <name evidence="6" type="ORF">RYZ67_20635</name>
    <name evidence="2" type="ORF">SGX49_002841</name>
</gene>
<evidence type="ECO:0000313" key="6">
    <source>
        <dbReference type="EMBL" id="MDW2760867.1"/>
    </source>
</evidence>
<evidence type="ECO:0000313" key="7">
    <source>
        <dbReference type="EMBL" id="OYQ97607.1"/>
    </source>
</evidence>
<dbReference type="EMBL" id="NEFA01000039">
    <property type="protein sequence ID" value="OYQ97607.1"/>
    <property type="molecule type" value="Genomic_DNA"/>
</dbReference>
<evidence type="ECO:0000313" key="10">
    <source>
        <dbReference type="Proteomes" id="UP000215827"/>
    </source>
</evidence>
<evidence type="ECO:0000313" key="1">
    <source>
        <dbReference type="EMBL" id="CAH6597603.1"/>
    </source>
</evidence>
<evidence type="ECO:0000313" key="5">
    <source>
        <dbReference type="EMBL" id="KPR54954.1"/>
    </source>
</evidence>
<sequence>MKIVFIPALIVVLIDKEQDIGRELTRDEVESIRDGATAIRLPAEAAEDIIRERGYRDIDPENVWREWQAYKAD</sequence>
<reference evidence="3" key="9">
    <citation type="submission" date="2024-02" db="EMBL/GenBank/DDBJ databases">
        <authorList>
            <consortium name="Clinical and Environmental Microbiology Branch: Whole genome sequencing antimicrobial resistance pathogens in the healthcare setting"/>
        </authorList>
    </citation>
    <scope>NUCLEOTIDE SEQUENCE</scope>
    <source>
        <strain evidence="2">2023GN-00287</strain>
        <strain evidence="3">Whole organism</strain>
    </source>
</reference>
<dbReference type="RefSeq" id="WP_003036289.1">
    <property type="nucleotide sequence ID" value="NZ_AP028314.1"/>
</dbReference>
<keyword evidence="11" id="KW-1185">Reference proteome</keyword>
<evidence type="ECO:0000313" key="3">
    <source>
        <dbReference type="EMBL" id="EMM7455825.1"/>
    </source>
</evidence>
<reference evidence="5 9" key="2">
    <citation type="journal article" date="2017" name="PLoS ONE">
        <title>Genomic and phenotypic characterisation of fluoroquinolone resistance mechanisms in Enterobacteriaceae in Durban, South Africa.</title>
        <authorList>
            <person name="Osei Sekyere J."/>
            <person name="Amoako D.G."/>
        </authorList>
    </citation>
    <scope>NUCLEOTIDE SEQUENCE [LARGE SCALE GENOMIC DNA]</scope>
    <source>
        <strain evidence="5 9">ST62:944112508</strain>
    </source>
</reference>
<dbReference type="AlphaFoldDB" id="A0A0D7LWZ9"/>
<dbReference type="Proteomes" id="UP001169574">
    <property type="component" value="Unassembled WGS sequence"/>
</dbReference>
<dbReference type="OrthoDB" id="7066376at2"/>
<reference evidence="9" key="1">
    <citation type="submission" date="2015-09" db="EMBL/GenBank/DDBJ databases">
        <title>Prevalence of NDMs in South Africa.</title>
        <authorList>
            <person name="Osei Sekyere J."/>
            <person name="Govinden U."/>
            <person name="Essack S."/>
            <person name="Haldorsen B."/>
            <person name="Samuelsen O."/>
            <person name="Aasnaes B."/>
            <person name="Sundsfjord A."/>
        </authorList>
    </citation>
    <scope>NUCLEOTIDE SEQUENCE [LARGE SCALE GENOMIC DNA]</scope>
    <source>
        <strain evidence="9">ST62:944112508</strain>
    </source>
</reference>
<dbReference type="EMBL" id="OW995941">
    <property type="protein sequence ID" value="CAH6597603.1"/>
    <property type="molecule type" value="Genomic_DNA"/>
</dbReference>
<evidence type="ECO:0000313" key="8">
    <source>
        <dbReference type="EMBL" id="WAZ55552.1"/>
    </source>
</evidence>
<reference evidence="1" key="6">
    <citation type="submission" date="2022-05" db="EMBL/GenBank/DDBJ databases">
        <authorList>
            <person name="Alioto T."/>
            <person name="Alioto T."/>
            <person name="Gomez Garrido J."/>
        </authorList>
    </citation>
    <scope>NUCLEOTIDE SEQUENCE</scope>
    <source>
        <strain evidence="1">112</strain>
    </source>
</reference>
<evidence type="ECO:0000313" key="4">
    <source>
        <dbReference type="EMBL" id="HBH7044676.1"/>
    </source>
</evidence>
<reference evidence="4" key="5">
    <citation type="submission" date="2021-07" db="EMBL/GenBank/DDBJ databases">
        <authorList>
            <consortium name="NCBI Pathogen Detection Project"/>
        </authorList>
    </citation>
    <scope>NUCLEOTIDE SEQUENCE</scope>
    <source>
        <strain evidence="4">91871</strain>
    </source>
</reference>
<dbReference type="EMBL" id="JAWPBU010000032">
    <property type="protein sequence ID" value="MDW2760867.1"/>
    <property type="molecule type" value="Genomic_DNA"/>
</dbReference>
<dbReference type="Proteomes" id="UP001278087">
    <property type="component" value="Unassembled WGS sequence"/>
</dbReference>
<accession>A0A0D7LWZ9</accession>
<name>A0A0D7LWZ9_CITFR</name>
<reference evidence="8" key="7">
    <citation type="submission" date="2022-12" db="EMBL/GenBank/DDBJ databases">
        <title>2953647.</title>
        <authorList>
            <person name="Hergert J."/>
            <person name="Casey R."/>
            <person name="Wagner J."/>
            <person name="Young E.L."/>
            <person name="Oakeson K.F."/>
        </authorList>
    </citation>
    <scope>NUCLEOTIDE SEQUENCE</scope>
    <source>
        <strain evidence="8">2953647</strain>
    </source>
</reference>
<dbReference type="Proteomes" id="UP000215827">
    <property type="component" value="Unassembled WGS sequence"/>
</dbReference>
<proteinExistence type="predicted"/>
<dbReference type="EMBL" id="LJEB01000056">
    <property type="protein sequence ID" value="KPR54954.1"/>
    <property type="molecule type" value="Genomic_DNA"/>
</dbReference>